<accession>A0A9N9QHW6</accession>
<organism evidence="1 2">
    <name type="scientific">Ceutorhynchus assimilis</name>
    <name type="common">cabbage seed weevil</name>
    <dbReference type="NCBI Taxonomy" id="467358"/>
    <lineage>
        <taxon>Eukaryota</taxon>
        <taxon>Metazoa</taxon>
        <taxon>Ecdysozoa</taxon>
        <taxon>Arthropoda</taxon>
        <taxon>Hexapoda</taxon>
        <taxon>Insecta</taxon>
        <taxon>Pterygota</taxon>
        <taxon>Neoptera</taxon>
        <taxon>Endopterygota</taxon>
        <taxon>Coleoptera</taxon>
        <taxon>Polyphaga</taxon>
        <taxon>Cucujiformia</taxon>
        <taxon>Curculionidae</taxon>
        <taxon>Ceutorhynchinae</taxon>
        <taxon>Ceutorhynchus</taxon>
    </lineage>
</organism>
<keyword evidence="2" id="KW-1185">Reference proteome</keyword>
<reference evidence="1" key="1">
    <citation type="submission" date="2022-01" db="EMBL/GenBank/DDBJ databases">
        <authorList>
            <person name="King R."/>
        </authorList>
    </citation>
    <scope>NUCLEOTIDE SEQUENCE</scope>
</reference>
<protein>
    <submittedName>
        <fullName evidence="1">Uncharacterized protein</fullName>
    </submittedName>
</protein>
<name>A0A9N9QHW6_9CUCU</name>
<dbReference type="Proteomes" id="UP001152799">
    <property type="component" value="Chromosome 1"/>
</dbReference>
<proteinExistence type="predicted"/>
<sequence length="81" mass="9472">MGTWYARTFSLLTIGSIDVKRNPIPLAGFEKAIRELIFFYCFRKFTKSPMESYIRGLEKAYNFQNLDISSNCEYIIVVVFV</sequence>
<dbReference type="EMBL" id="OU892277">
    <property type="protein sequence ID" value="CAG9759277.1"/>
    <property type="molecule type" value="Genomic_DNA"/>
</dbReference>
<evidence type="ECO:0000313" key="1">
    <source>
        <dbReference type="EMBL" id="CAG9759277.1"/>
    </source>
</evidence>
<dbReference type="AlphaFoldDB" id="A0A9N9QHW6"/>
<evidence type="ECO:0000313" key="2">
    <source>
        <dbReference type="Proteomes" id="UP001152799"/>
    </source>
</evidence>
<gene>
    <name evidence="1" type="ORF">CEUTPL_LOCUS30</name>
</gene>